<organism evidence="4 5">
    <name type="scientific">Meripilus lineatus</name>
    <dbReference type="NCBI Taxonomy" id="2056292"/>
    <lineage>
        <taxon>Eukaryota</taxon>
        <taxon>Fungi</taxon>
        <taxon>Dikarya</taxon>
        <taxon>Basidiomycota</taxon>
        <taxon>Agaricomycotina</taxon>
        <taxon>Agaricomycetes</taxon>
        <taxon>Polyporales</taxon>
        <taxon>Meripilaceae</taxon>
        <taxon>Meripilus</taxon>
    </lineage>
</organism>
<dbReference type="Proteomes" id="UP001212997">
    <property type="component" value="Unassembled WGS sequence"/>
</dbReference>
<dbReference type="Pfam" id="PF07985">
    <property type="entry name" value="SRR1"/>
    <property type="match status" value="1"/>
</dbReference>
<dbReference type="PANTHER" id="PTHR28626">
    <property type="entry name" value="SRR1-LIKE PROTEIN"/>
    <property type="match status" value="1"/>
</dbReference>
<evidence type="ECO:0000313" key="4">
    <source>
        <dbReference type="EMBL" id="KAJ3492081.1"/>
    </source>
</evidence>
<protein>
    <recommendedName>
        <fullName evidence="3">SRR1-like domain-containing protein</fullName>
    </recommendedName>
</protein>
<dbReference type="GO" id="GO:0005634">
    <property type="term" value="C:nucleus"/>
    <property type="evidence" value="ECO:0007669"/>
    <property type="project" value="TreeGrafter"/>
</dbReference>
<reference evidence="4" key="1">
    <citation type="submission" date="2022-07" db="EMBL/GenBank/DDBJ databases">
        <title>Genome Sequence of Physisporinus lineatus.</title>
        <authorList>
            <person name="Buettner E."/>
        </authorList>
    </citation>
    <scope>NUCLEOTIDE SEQUENCE</scope>
    <source>
        <strain evidence="4">VT162</strain>
    </source>
</reference>
<keyword evidence="5" id="KW-1185">Reference proteome</keyword>
<dbReference type="GO" id="GO:0005737">
    <property type="term" value="C:cytoplasm"/>
    <property type="evidence" value="ECO:0007669"/>
    <property type="project" value="TreeGrafter"/>
</dbReference>
<feature type="region of interest" description="Disordered" evidence="2">
    <location>
        <begin position="1"/>
        <end position="28"/>
    </location>
</feature>
<dbReference type="EMBL" id="JANAWD010000003">
    <property type="protein sequence ID" value="KAJ3492081.1"/>
    <property type="molecule type" value="Genomic_DNA"/>
</dbReference>
<evidence type="ECO:0000259" key="3">
    <source>
        <dbReference type="Pfam" id="PF07985"/>
    </source>
</evidence>
<dbReference type="InterPro" id="IPR040044">
    <property type="entry name" value="SRR1L"/>
</dbReference>
<feature type="domain" description="SRR1-like" evidence="3">
    <location>
        <begin position="86"/>
        <end position="157"/>
    </location>
</feature>
<comment type="similarity">
    <text evidence="1">Belongs to the SRR1 family.</text>
</comment>
<dbReference type="InterPro" id="IPR012942">
    <property type="entry name" value="SRR1-like"/>
</dbReference>
<comment type="caution">
    <text evidence="4">The sequence shown here is derived from an EMBL/GenBank/DDBJ whole genome shotgun (WGS) entry which is preliminary data.</text>
</comment>
<dbReference type="AlphaFoldDB" id="A0AAD5YIN0"/>
<sequence length="162" mass="18201">MGDIASFDYNTPFTPSRSKKKRKNKPGLVPVTPQVALDRARQELTLGEWMEDCKSRSPAFRLCRGILTTELRLSGLVREGISSLFSHSTNPLRILCLGLGSPSSARDARSQLAFLLELCDDIRIDYSRVLAFDPIFTKEDEELLDAVKLQRSTENRACPRLS</sequence>
<accession>A0AAD5YIN0</accession>
<evidence type="ECO:0000256" key="2">
    <source>
        <dbReference type="SAM" id="MobiDB-lite"/>
    </source>
</evidence>
<evidence type="ECO:0000256" key="1">
    <source>
        <dbReference type="ARBA" id="ARBA00009856"/>
    </source>
</evidence>
<dbReference type="PANTHER" id="PTHR28626:SF3">
    <property type="entry name" value="SRR1-LIKE PROTEIN"/>
    <property type="match status" value="1"/>
</dbReference>
<proteinExistence type="inferred from homology"/>
<evidence type="ECO:0000313" key="5">
    <source>
        <dbReference type="Proteomes" id="UP001212997"/>
    </source>
</evidence>
<name>A0AAD5YIN0_9APHY</name>
<gene>
    <name evidence="4" type="ORF">NLI96_g241</name>
</gene>